<dbReference type="EMBL" id="MBFE02000034">
    <property type="protein sequence ID" value="MUO45365.1"/>
    <property type="molecule type" value="Genomic_DNA"/>
</dbReference>
<evidence type="ECO:0000313" key="7">
    <source>
        <dbReference type="EMBL" id="MUO45365.1"/>
    </source>
</evidence>
<dbReference type="InterPro" id="IPR003439">
    <property type="entry name" value="ABC_transporter-like_ATP-bd"/>
</dbReference>
<dbReference type="Pfam" id="PF00005">
    <property type="entry name" value="ABC_tran"/>
    <property type="match status" value="1"/>
</dbReference>
<evidence type="ECO:0000313" key="9">
    <source>
        <dbReference type="Proteomes" id="UP000179454"/>
    </source>
</evidence>
<keyword evidence="4 8" id="KW-0067">ATP-binding</keyword>
<dbReference type="PANTHER" id="PTHR43820:SF5">
    <property type="entry name" value="HIGH-AFFINITY BRANCHED-CHAIN AMINO ACID TRANSPORT ATP-BINDING PROTEIN"/>
    <property type="match status" value="1"/>
</dbReference>
<evidence type="ECO:0000256" key="2">
    <source>
        <dbReference type="ARBA" id="ARBA00022448"/>
    </source>
</evidence>
<evidence type="ECO:0000313" key="8">
    <source>
        <dbReference type="EMBL" id="MUP13259.1"/>
    </source>
</evidence>
<dbReference type="AlphaFoldDB" id="A0ABD6HG22"/>
<keyword evidence="5" id="KW-0029">Amino-acid transport</keyword>
<reference evidence="9 10" key="1">
    <citation type="submission" date="2019-11" db="EMBL/GenBank/DDBJ databases">
        <title>Whole-genome sequencing of Allorhizobium vitis.</title>
        <authorList>
            <person name="Gan H.M."/>
            <person name="Savka M.A."/>
        </authorList>
    </citation>
    <scope>NUCLEOTIDE SEQUENCE [LARGE SCALE GENOMIC DNA]</scope>
    <source>
        <strain evidence="8 10">RF2/1</strain>
        <strain evidence="7 9">T1/7</strain>
    </source>
</reference>
<keyword evidence="9" id="KW-1185">Reference proteome</keyword>
<dbReference type="GO" id="GO:0005524">
    <property type="term" value="F:ATP binding"/>
    <property type="evidence" value="ECO:0007669"/>
    <property type="project" value="UniProtKB-KW"/>
</dbReference>
<evidence type="ECO:0000256" key="3">
    <source>
        <dbReference type="ARBA" id="ARBA00022741"/>
    </source>
</evidence>
<protein>
    <submittedName>
        <fullName evidence="8">ATP-binding cassette domain-containing protein</fullName>
    </submittedName>
</protein>
<dbReference type="CDD" id="cd03224">
    <property type="entry name" value="ABC_TM1139_LivF_branched"/>
    <property type="match status" value="1"/>
</dbReference>
<dbReference type="RefSeq" id="WP_015918259.1">
    <property type="nucleotide sequence ID" value="NZ_MBFA02000029.1"/>
</dbReference>
<dbReference type="SUPFAM" id="SSF52540">
    <property type="entry name" value="P-loop containing nucleoside triphosphate hydrolases"/>
    <property type="match status" value="1"/>
</dbReference>
<dbReference type="Proteomes" id="UP000179454">
    <property type="component" value="Unassembled WGS sequence"/>
</dbReference>
<evidence type="ECO:0000256" key="5">
    <source>
        <dbReference type="ARBA" id="ARBA00022970"/>
    </source>
</evidence>
<evidence type="ECO:0000259" key="6">
    <source>
        <dbReference type="PROSITE" id="PS50893"/>
    </source>
</evidence>
<sequence length="234" mass="24860">MAPLLTFDDLVVRYGDIPALAGVSFAMDEGETLALVGANGAGKSTLLKALCGLVDRWEGGISLDGTVIKPGQVESTTARGIALVPEGRLLFNSLTIEENLKIGQTGRQGRWSLDEIYALFPILHERRRQNPGHLSGGQQQMVAIGRALASNPRLLLCDEISLGLSPKVTEDVYAALASIRASGVSLLIVDQDIARVCSRADRVVCMLKGRVSHISPAAGVTAHTLRDAYFGAAQ</sequence>
<dbReference type="Proteomes" id="UP000179536">
    <property type="component" value="Unassembled WGS sequence"/>
</dbReference>
<gene>
    <name evidence="8" type="ORF">BBK91_025810</name>
    <name evidence="7" type="ORF">BBL17_026720</name>
</gene>
<evidence type="ECO:0000256" key="1">
    <source>
        <dbReference type="ARBA" id="ARBA00005417"/>
    </source>
</evidence>
<feature type="domain" description="ABC transporter" evidence="6">
    <location>
        <begin position="5"/>
        <end position="233"/>
    </location>
</feature>
<dbReference type="InterPro" id="IPR003593">
    <property type="entry name" value="AAA+_ATPase"/>
</dbReference>
<dbReference type="PROSITE" id="PS00211">
    <property type="entry name" value="ABC_TRANSPORTER_1"/>
    <property type="match status" value="1"/>
</dbReference>
<dbReference type="GO" id="GO:0006865">
    <property type="term" value="P:amino acid transport"/>
    <property type="evidence" value="ECO:0007669"/>
    <property type="project" value="UniProtKB-KW"/>
</dbReference>
<keyword evidence="2" id="KW-0813">Transport</keyword>
<dbReference type="PANTHER" id="PTHR43820">
    <property type="entry name" value="HIGH-AFFINITY BRANCHED-CHAIN AMINO ACID TRANSPORT ATP-BINDING PROTEIN LIVF"/>
    <property type="match status" value="1"/>
</dbReference>
<dbReference type="InterPro" id="IPR027417">
    <property type="entry name" value="P-loop_NTPase"/>
</dbReference>
<keyword evidence="3" id="KW-0547">Nucleotide-binding</keyword>
<comment type="similarity">
    <text evidence="1">Belongs to the ABC transporter superfamily.</text>
</comment>
<evidence type="ECO:0000313" key="10">
    <source>
        <dbReference type="Proteomes" id="UP000179536"/>
    </source>
</evidence>
<dbReference type="PROSITE" id="PS50893">
    <property type="entry name" value="ABC_TRANSPORTER_2"/>
    <property type="match status" value="1"/>
</dbReference>
<dbReference type="InterPro" id="IPR017871">
    <property type="entry name" value="ABC_transporter-like_CS"/>
</dbReference>
<dbReference type="EMBL" id="MBFA02000029">
    <property type="protein sequence ID" value="MUP13259.1"/>
    <property type="molecule type" value="Genomic_DNA"/>
</dbReference>
<dbReference type="InterPro" id="IPR052156">
    <property type="entry name" value="BCAA_Transport_ATP-bd_LivF"/>
</dbReference>
<proteinExistence type="inferred from homology"/>
<organism evidence="8 10">
    <name type="scientific">Agrobacterium vitis</name>
    <name type="common">Rhizobium vitis</name>
    <dbReference type="NCBI Taxonomy" id="373"/>
    <lineage>
        <taxon>Bacteria</taxon>
        <taxon>Pseudomonadati</taxon>
        <taxon>Pseudomonadota</taxon>
        <taxon>Alphaproteobacteria</taxon>
        <taxon>Hyphomicrobiales</taxon>
        <taxon>Rhizobiaceae</taxon>
        <taxon>Rhizobium/Agrobacterium group</taxon>
        <taxon>Agrobacterium</taxon>
    </lineage>
</organism>
<dbReference type="SMART" id="SM00382">
    <property type="entry name" value="AAA"/>
    <property type="match status" value="1"/>
</dbReference>
<evidence type="ECO:0000256" key="4">
    <source>
        <dbReference type="ARBA" id="ARBA00022840"/>
    </source>
</evidence>
<accession>A0ABD6HG22</accession>
<name>A0ABD6HG22_AGRVI</name>
<comment type="caution">
    <text evidence="8">The sequence shown here is derived from an EMBL/GenBank/DDBJ whole genome shotgun (WGS) entry which is preliminary data.</text>
</comment>
<dbReference type="Gene3D" id="3.40.50.300">
    <property type="entry name" value="P-loop containing nucleotide triphosphate hydrolases"/>
    <property type="match status" value="1"/>
</dbReference>